<accession>A0A222FGR1</accession>
<evidence type="ECO:0000313" key="2">
    <source>
        <dbReference type="Proteomes" id="UP000202440"/>
    </source>
</evidence>
<protein>
    <submittedName>
        <fullName evidence="1">Uncharacterized protein</fullName>
    </submittedName>
</protein>
<reference evidence="1 2" key="1">
    <citation type="submission" date="2017-07" db="EMBL/GenBank/DDBJ databases">
        <title>Annotated genome sequence of Bacterioplanes sanyensis isolated from Red Sea.</title>
        <authorList>
            <person name="Rehman Z.U."/>
        </authorList>
    </citation>
    <scope>NUCLEOTIDE SEQUENCE [LARGE SCALE GENOMIC DNA]</scope>
    <source>
        <strain evidence="1 2">NV9</strain>
    </source>
</reference>
<organism evidence="1 2">
    <name type="scientific">Bacterioplanes sanyensis</name>
    <dbReference type="NCBI Taxonomy" id="1249553"/>
    <lineage>
        <taxon>Bacteria</taxon>
        <taxon>Pseudomonadati</taxon>
        <taxon>Pseudomonadota</taxon>
        <taxon>Gammaproteobacteria</taxon>
        <taxon>Oceanospirillales</taxon>
        <taxon>Oceanospirillaceae</taxon>
        <taxon>Bacterioplanes</taxon>
    </lineage>
</organism>
<proteinExistence type="predicted"/>
<dbReference type="Proteomes" id="UP000202440">
    <property type="component" value="Chromosome"/>
</dbReference>
<gene>
    <name evidence="1" type="ORF">CHH28_02865</name>
</gene>
<name>A0A222FGR1_9GAMM</name>
<keyword evidence="2" id="KW-1185">Reference proteome</keyword>
<dbReference type="RefSeq" id="WP_094058884.1">
    <property type="nucleotide sequence ID" value="NZ_CP022530.1"/>
</dbReference>
<dbReference type="AlphaFoldDB" id="A0A222FGR1"/>
<sequence>MTLRLKAAAFTPIPTSSDDSHLSLQEQARALAGLMHQHHQQLTSEQSEGEPLTGARHFLCSTMLELPFTSGALSLTHFRHADDPLAPSSYINTYECASWGYTLRYYLSQLKQAGQSQGQLLFSILDANLMGLSFWRQNENWGHSGFGLTSVWLDVEDVDSALQHLATSCAQTWNATPEFATLIRRHTSQRDDITLGLPFFPDHIRQIFDKLLAEQTRLPDHHARWGHVFGSDPWLAIIEQQQTAPTEQRYLPASIALNGYYCWAEVSVGADSRCYLNDAFQWPQERVAC</sequence>
<evidence type="ECO:0000313" key="1">
    <source>
        <dbReference type="EMBL" id="ASP37674.1"/>
    </source>
</evidence>
<dbReference type="KEGG" id="bsan:CHH28_02865"/>
<dbReference type="OrthoDB" id="6983997at2"/>
<dbReference type="EMBL" id="CP022530">
    <property type="protein sequence ID" value="ASP37674.1"/>
    <property type="molecule type" value="Genomic_DNA"/>
</dbReference>